<sequence>MTANHAVSRRGFVGAAATAAAALALTATGCAPAKSEKEAAKSASAAGSTSGETLLPNLENLEFHKPNPAPVAFVEESISDAEIVETVDCDVVVCGAGMAGATAAASCSQNGLSTVLLEKGSTFAARGSEIGAIGDRAHEAAGVEIDKQKFLNDAMASADYRADRNVWLQFINRSGEAMNWAMDTSEATEGSKCGAFTVVGANTESDGVTTWASGVRVAGGTSALVEMMIENAKSHGADVRYNTPACQIMRDGDGAVTGVIAKGDSGYIKFNAMKGVVLATGGYDQNWDILSQVARPRDLAVNAWINPTLTEAGDGHLMGQAVGAAVDDYPHVLMNDPAGSTVGKRANGAIFAFPRVNAEGKRFVNESLSFEFLTNAIMYQPGARDYLLMSGDLEAAFDAMKGVIPWKGSDLVEQCKDVLIEANSIEELAGKIGVDKDALQATVDRYNEFCAKGVDEDFGKNPTTLLPMDKAPFYALEESGSCLVTVSGLKINAKSQVLDTKGQAIEGLYALGNTSGSMFFGTYPHHISAISHGRCVCFGYLVGRTLAGLE</sequence>
<dbReference type="InterPro" id="IPR027477">
    <property type="entry name" value="Succ_DH/fumarate_Rdtase_cat_sf"/>
</dbReference>
<name>A0A1H8PFN6_9ACTN</name>
<evidence type="ECO:0000259" key="5">
    <source>
        <dbReference type="Pfam" id="PF00890"/>
    </source>
</evidence>
<evidence type="ECO:0000313" key="7">
    <source>
        <dbReference type="Proteomes" id="UP000182975"/>
    </source>
</evidence>
<dbReference type="AlphaFoldDB" id="A0A1H8PFN6"/>
<dbReference type="SUPFAM" id="SSF56425">
    <property type="entry name" value="Succinate dehydrogenase/fumarate reductase flavoprotein, catalytic domain"/>
    <property type="match status" value="1"/>
</dbReference>
<dbReference type="RefSeq" id="WP_066664538.1">
    <property type="nucleotide sequence ID" value="NZ_CP011402.1"/>
</dbReference>
<dbReference type="Gene3D" id="3.90.700.10">
    <property type="entry name" value="Succinate dehydrogenase/fumarate reductase flavoprotein, catalytic domain"/>
    <property type="match status" value="1"/>
</dbReference>
<accession>A0A1H8PFN6</accession>
<dbReference type="PROSITE" id="PS51318">
    <property type="entry name" value="TAT"/>
    <property type="match status" value="1"/>
</dbReference>
<organism evidence="6 7">
    <name type="scientific">Denitrobacterium detoxificans</name>
    <dbReference type="NCBI Taxonomy" id="79604"/>
    <lineage>
        <taxon>Bacteria</taxon>
        <taxon>Bacillati</taxon>
        <taxon>Actinomycetota</taxon>
        <taxon>Coriobacteriia</taxon>
        <taxon>Eggerthellales</taxon>
        <taxon>Eggerthellaceae</taxon>
        <taxon>Denitrobacterium</taxon>
    </lineage>
</organism>
<evidence type="ECO:0000313" key="6">
    <source>
        <dbReference type="EMBL" id="SEO40621.1"/>
    </source>
</evidence>
<proteinExistence type="predicted"/>
<dbReference type="InterPro" id="IPR006311">
    <property type="entry name" value="TAT_signal"/>
</dbReference>
<gene>
    <name evidence="6" type="ORF">SAMN02910314_00147</name>
</gene>
<keyword evidence="2" id="KW-0285">Flavoprotein</keyword>
<reference evidence="7" key="1">
    <citation type="submission" date="2016-10" db="EMBL/GenBank/DDBJ databases">
        <authorList>
            <person name="Varghese N."/>
        </authorList>
    </citation>
    <scope>NUCLEOTIDE SEQUENCE [LARGE SCALE GENOMIC DNA]</scope>
    <source>
        <strain evidence="7">DSM 21843</strain>
    </source>
</reference>
<keyword evidence="7" id="KW-1185">Reference proteome</keyword>
<dbReference type="PANTHER" id="PTHR43400:SF10">
    <property type="entry name" value="3-OXOSTEROID 1-DEHYDROGENASE"/>
    <property type="match status" value="1"/>
</dbReference>
<dbReference type="InterPro" id="IPR019546">
    <property type="entry name" value="TAT_signal_bac_arc"/>
</dbReference>
<evidence type="ECO:0000256" key="3">
    <source>
        <dbReference type="ARBA" id="ARBA00022827"/>
    </source>
</evidence>
<comment type="cofactor">
    <cofactor evidence="1">
        <name>FAD</name>
        <dbReference type="ChEBI" id="CHEBI:57692"/>
    </cofactor>
</comment>
<dbReference type="GO" id="GO:0033765">
    <property type="term" value="F:steroid dehydrogenase activity, acting on the CH-CH group of donors"/>
    <property type="evidence" value="ECO:0007669"/>
    <property type="project" value="UniProtKB-ARBA"/>
</dbReference>
<dbReference type="Proteomes" id="UP000182975">
    <property type="component" value="Unassembled WGS sequence"/>
</dbReference>
<dbReference type="InterPro" id="IPR036188">
    <property type="entry name" value="FAD/NAD-bd_sf"/>
</dbReference>
<keyword evidence="3" id="KW-0274">FAD</keyword>
<dbReference type="NCBIfam" id="TIGR01409">
    <property type="entry name" value="TAT_signal_seq"/>
    <property type="match status" value="1"/>
</dbReference>
<dbReference type="SUPFAM" id="SSF51905">
    <property type="entry name" value="FAD/NAD(P)-binding domain"/>
    <property type="match status" value="1"/>
</dbReference>
<dbReference type="InterPro" id="IPR003953">
    <property type="entry name" value="FAD-dep_OxRdtase_2_FAD-bd"/>
</dbReference>
<keyword evidence="4" id="KW-0560">Oxidoreductase</keyword>
<dbReference type="Gene3D" id="3.50.50.60">
    <property type="entry name" value="FAD/NAD(P)-binding domain"/>
    <property type="match status" value="1"/>
</dbReference>
<dbReference type="GO" id="GO:0008202">
    <property type="term" value="P:steroid metabolic process"/>
    <property type="evidence" value="ECO:0007669"/>
    <property type="project" value="UniProtKB-ARBA"/>
</dbReference>
<evidence type="ECO:0000256" key="2">
    <source>
        <dbReference type="ARBA" id="ARBA00022630"/>
    </source>
</evidence>
<dbReference type="InterPro" id="IPR050315">
    <property type="entry name" value="FAD-oxidoreductase_2"/>
</dbReference>
<dbReference type="PANTHER" id="PTHR43400">
    <property type="entry name" value="FUMARATE REDUCTASE"/>
    <property type="match status" value="1"/>
</dbReference>
<dbReference type="Pfam" id="PF00890">
    <property type="entry name" value="FAD_binding_2"/>
    <property type="match status" value="1"/>
</dbReference>
<feature type="domain" description="FAD-dependent oxidoreductase 2 FAD-binding" evidence="5">
    <location>
        <begin position="90"/>
        <end position="525"/>
    </location>
</feature>
<evidence type="ECO:0000256" key="4">
    <source>
        <dbReference type="ARBA" id="ARBA00023002"/>
    </source>
</evidence>
<evidence type="ECO:0000256" key="1">
    <source>
        <dbReference type="ARBA" id="ARBA00001974"/>
    </source>
</evidence>
<dbReference type="EMBL" id="FOEC01000001">
    <property type="protein sequence ID" value="SEO40621.1"/>
    <property type="molecule type" value="Genomic_DNA"/>
</dbReference>
<protein>
    <submittedName>
        <fullName evidence="6">Tat (Twin-arginine translocation) pathway signal sequence</fullName>
    </submittedName>
</protein>